<keyword evidence="2" id="KW-1185">Reference proteome</keyword>
<sequence>MSWSRLKMQLYGCGENSDGALGEPRACRRRDVAFHHCAYPELDLEYTPHCPLWVLEPKKVLEGKNIRPIRCDTGSIFFEVDGDLRHFGWGSLSESQHAEVIKSGTENLVQVIRLADGFAFLLRDGNLLVARKSGSHRIDGKGIKHIAARRVDEWNPNLVSGAVAVVFADDSKTVVSWDSWQHVCSFLEDPVGSPPLSYTATFASPVVTLTPEFAALTEAGELFQWGDELPDQPFSPPDDDEESEQAEFQAHILNQPVTRWPARPPRRLDYKPRRLPLPPIKELSTGGAYTTAVTHDGDLFVMGAKSGHWPDIVDANPRKGLEFRPATIPPDKAANTQGLRIQHAAAGGRHVIAFATDGSLWSAGDGLYGQLGIGVRQFGLCTPDGVVDMEANETEEEFAVKWERMESKALKGKECVAIFAMEHQTFILTGDRD</sequence>
<dbReference type="PANTHER" id="PTHR45982">
    <property type="entry name" value="REGULATOR OF CHROMOSOME CONDENSATION"/>
    <property type="match status" value="1"/>
</dbReference>
<name>A0A2V5I1K5_9EURO</name>
<dbReference type="Gene3D" id="2.130.10.30">
    <property type="entry name" value="Regulator of chromosome condensation 1/beta-lactamase-inhibitor protein II"/>
    <property type="match status" value="1"/>
</dbReference>
<dbReference type="InterPro" id="IPR009091">
    <property type="entry name" value="RCC1/BLIP-II"/>
</dbReference>
<dbReference type="AlphaFoldDB" id="A0A2V5I1K5"/>
<protein>
    <recommendedName>
        <fullName evidence="3">RCC1/BLIP-II</fullName>
    </recommendedName>
</protein>
<evidence type="ECO:0008006" key="3">
    <source>
        <dbReference type="Google" id="ProtNLM"/>
    </source>
</evidence>
<evidence type="ECO:0000313" key="2">
    <source>
        <dbReference type="Proteomes" id="UP000248817"/>
    </source>
</evidence>
<gene>
    <name evidence="1" type="ORF">BP00DRAFT_497770</name>
</gene>
<dbReference type="InterPro" id="IPR051553">
    <property type="entry name" value="Ran_GTPase-activating"/>
</dbReference>
<dbReference type="PANTHER" id="PTHR45982:SF1">
    <property type="entry name" value="REGULATOR OF CHROMOSOME CONDENSATION"/>
    <property type="match status" value="1"/>
</dbReference>
<proteinExistence type="predicted"/>
<evidence type="ECO:0000313" key="1">
    <source>
        <dbReference type="EMBL" id="PYI27823.1"/>
    </source>
</evidence>
<dbReference type="EMBL" id="KZ825561">
    <property type="protein sequence ID" value="PYI27823.1"/>
    <property type="molecule type" value="Genomic_DNA"/>
</dbReference>
<accession>A0A2V5I1K5</accession>
<reference evidence="1 2" key="1">
    <citation type="submission" date="2018-02" db="EMBL/GenBank/DDBJ databases">
        <title>The genomes of Aspergillus section Nigri reveals drivers in fungal speciation.</title>
        <authorList>
            <consortium name="DOE Joint Genome Institute"/>
            <person name="Vesth T.C."/>
            <person name="Nybo J."/>
            <person name="Theobald S."/>
            <person name="Brandl J."/>
            <person name="Frisvad J.C."/>
            <person name="Nielsen K.F."/>
            <person name="Lyhne E.K."/>
            <person name="Kogle M.E."/>
            <person name="Kuo A."/>
            <person name="Riley R."/>
            <person name="Clum A."/>
            <person name="Nolan M."/>
            <person name="Lipzen A."/>
            <person name="Salamov A."/>
            <person name="Henrissat B."/>
            <person name="Wiebenga A."/>
            <person name="De vries R.P."/>
            <person name="Grigoriev I.V."/>
            <person name="Mortensen U.H."/>
            <person name="Andersen M.R."/>
            <person name="Baker S.E."/>
        </authorList>
    </citation>
    <scope>NUCLEOTIDE SEQUENCE [LARGE SCALE GENOMIC DNA]</scope>
    <source>
        <strain evidence="1 2">CBS 114.80</strain>
    </source>
</reference>
<dbReference type="SUPFAM" id="SSF50985">
    <property type="entry name" value="RCC1/BLIP-II"/>
    <property type="match status" value="1"/>
</dbReference>
<organism evidence="1 2">
    <name type="scientific">Aspergillus indologenus CBS 114.80</name>
    <dbReference type="NCBI Taxonomy" id="1450541"/>
    <lineage>
        <taxon>Eukaryota</taxon>
        <taxon>Fungi</taxon>
        <taxon>Dikarya</taxon>
        <taxon>Ascomycota</taxon>
        <taxon>Pezizomycotina</taxon>
        <taxon>Eurotiomycetes</taxon>
        <taxon>Eurotiomycetidae</taxon>
        <taxon>Eurotiales</taxon>
        <taxon>Aspergillaceae</taxon>
        <taxon>Aspergillus</taxon>
        <taxon>Aspergillus subgen. Circumdati</taxon>
    </lineage>
</organism>
<dbReference type="Proteomes" id="UP000248817">
    <property type="component" value="Unassembled WGS sequence"/>
</dbReference>